<evidence type="ECO:0000256" key="2">
    <source>
        <dbReference type="ARBA" id="ARBA00004370"/>
    </source>
</evidence>
<sequence>MGSTCSSPESKEQKRINSIIDKQIRKDEDNEIGNQKLLLLGTGECGKSTILKQINILHSSGYSKSDLKNVAGTVYSNIIQGMATLLKAKDTFFYQLTSPELDADAMHILALADSSKDAMPFIPLTFNAIKRLWHDSNVQKTFERRSEFQMMDTLVYFMNELDRINDPEYVPTVDDMLRIRIPTMGVVQQVIEIKGTKFRIFDVGGQRSERRKWIHLFDNVNATIFISAINEYNQKLNEDGSQNPKCSEPESNPRSSKMLDLLSRVMVTVMTLMCFVGIITNFLSLYIYTRRTFRKKSINVLLSALSASDLSVCLLAIPVFASTQLQQLIPPEVTAMIMVYLYPVTIMFQSMSVWLLVSITIDRYLAVCHPFMVNTYCTRNRALATVGVVVLFSFAYNAVRFWEYTISFDVPAENRTVEEMVRPQLRADPYFLLWYQNVATMISQFAFPLVMLCVLNIQVARTIIEASEQRRELVASVKREHSTAKMMIMVVIVFLVCYIFSFILNVTEIYDDQLFNNAFGYFLNDINNVLVVVNSSSAFIFYYKYSTRFRNQARTLPGIRWFASMSKFNVYDTEATPNRSMTTRYKESIITIRGNSSSRLNSSHNLLYKPSYSKPCDI</sequence>
<dbReference type="PROSITE" id="PS00237">
    <property type="entry name" value="G_PROTEIN_RECEP_F1_1"/>
    <property type="match status" value="1"/>
</dbReference>
<dbReference type="InterPro" id="IPR011025">
    <property type="entry name" value="GproteinA_insert"/>
</dbReference>
<feature type="binding site" evidence="17">
    <location>
        <begin position="202"/>
        <end position="206"/>
    </location>
    <ligand>
        <name>GTP</name>
        <dbReference type="ChEBI" id="CHEBI:37565"/>
    </ligand>
</feature>
<dbReference type="GO" id="GO:0016020">
    <property type="term" value="C:membrane"/>
    <property type="evidence" value="ECO:0007669"/>
    <property type="project" value="UniProtKB-SubCell"/>
</dbReference>
<evidence type="ECO:0000256" key="6">
    <source>
        <dbReference type="ARBA" id="ARBA00022707"/>
    </source>
</evidence>
<evidence type="ECO:0000256" key="16">
    <source>
        <dbReference type="ARBA" id="ARBA00072359"/>
    </source>
</evidence>
<dbReference type="InterPro" id="IPR000276">
    <property type="entry name" value="GPCR_Rhodpsn"/>
</dbReference>
<evidence type="ECO:0000313" key="22">
    <source>
        <dbReference type="WBParaSite" id="Csp11.Scaffold630.g20438.t2"/>
    </source>
</evidence>
<keyword evidence="15" id="KW-0449">Lipoprotein</keyword>
<evidence type="ECO:0000256" key="14">
    <source>
        <dbReference type="ARBA" id="ARBA00023224"/>
    </source>
</evidence>
<dbReference type="InterPro" id="IPR017452">
    <property type="entry name" value="GPCR_Rhodpsn_7TM"/>
</dbReference>
<feature type="domain" description="G-protein coupled receptors family 1 profile" evidence="20">
    <location>
        <begin position="280"/>
        <end position="542"/>
    </location>
</feature>
<evidence type="ECO:0000256" key="15">
    <source>
        <dbReference type="ARBA" id="ARBA00023288"/>
    </source>
</evidence>
<dbReference type="GO" id="GO:0005525">
    <property type="term" value="F:GTP binding"/>
    <property type="evidence" value="ECO:0007669"/>
    <property type="project" value="UniProtKB-KW"/>
</dbReference>
<dbReference type="GO" id="GO:0031683">
    <property type="term" value="F:G-protein beta/gamma-subunit complex binding"/>
    <property type="evidence" value="ECO:0007669"/>
    <property type="project" value="InterPro"/>
</dbReference>
<dbReference type="SMART" id="SM01381">
    <property type="entry name" value="7TM_GPCR_Srsx"/>
    <property type="match status" value="1"/>
</dbReference>
<dbReference type="AlphaFoldDB" id="A0A1I7UXW8"/>
<dbReference type="SMART" id="SM00275">
    <property type="entry name" value="G_alpha"/>
    <property type="match status" value="1"/>
</dbReference>
<feature type="transmembrane region" description="Helical" evidence="19">
    <location>
        <begin position="340"/>
        <end position="361"/>
    </location>
</feature>
<feature type="transmembrane region" description="Helical" evidence="19">
    <location>
        <begin position="382"/>
        <end position="399"/>
    </location>
</feature>
<name>A0A1I7UXW8_9PELO</name>
<dbReference type="InterPro" id="IPR001019">
    <property type="entry name" value="Gprotein_alpha_su"/>
</dbReference>
<evidence type="ECO:0000256" key="19">
    <source>
        <dbReference type="SAM" id="Phobius"/>
    </source>
</evidence>
<keyword evidence="9 18" id="KW-0460">Magnesium</keyword>
<evidence type="ECO:0000256" key="12">
    <source>
        <dbReference type="ARBA" id="ARBA00023136"/>
    </source>
</evidence>
<dbReference type="STRING" id="1561998.A0A1I7UXW8"/>
<feature type="binding site" evidence="18">
    <location>
        <position position="183"/>
    </location>
    <ligand>
        <name>Mg(2+)</name>
        <dbReference type="ChEBI" id="CHEBI:18420"/>
    </ligand>
</feature>
<evidence type="ECO:0000256" key="9">
    <source>
        <dbReference type="ARBA" id="ARBA00022842"/>
    </source>
</evidence>
<evidence type="ECO:0000256" key="5">
    <source>
        <dbReference type="ARBA" id="ARBA00022692"/>
    </source>
</evidence>
<feature type="transmembrane region" description="Helical" evidence="19">
    <location>
        <begin position="261"/>
        <end position="288"/>
    </location>
</feature>
<evidence type="ECO:0000256" key="3">
    <source>
        <dbReference type="ARBA" id="ARBA00005804"/>
    </source>
</evidence>
<dbReference type="FunFam" id="3.40.50.300:FF:000720">
    <property type="entry name" value="Guanine nucleotide-binding protein G(k) subunit alpha"/>
    <property type="match status" value="1"/>
</dbReference>
<dbReference type="Gene3D" id="3.40.50.300">
    <property type="entry name" value="P-loop containing nucleotide triphosphate hydrolases"/>
    <property type="match status" value="1"/>
</dbReference>
<feature type="transmembrane region" description="Helical" evidence="19">
    <location>
        <begin position="526"/>
        <end position="545"/>
    </location>
</feature>
<keyword evidence="13" id="KW-0564">Palmitate</keyword>
<comment type="similarity">
    <text evidence="3">Belongs to the G-alpha family.</text>
</comment>
<comment type="subunit">
    <text evidence="4">G proteins are composed of 3 units; alpha, beta and gamma. The alpha chain contains the guanine nucleotide binding site.</text>
</comment>
<feature type="binding site" evidence="18">
    <location>
        <position position="48"/>
    </location>
    <ligand>
        <name>Mg(2+)</name>
        <dbReference type="ChEBI" id="CHEBI:18420"/>
    </ligand>
</feature>
<feature type="transmembrane region" description="Helical" evidence="19">
    <location>
        <begin position="300"/>
        <end position="320"/>
    </location>
</feature>
<evidence type="ECO:0000256" key="18">
    <source>
        <dbReference type="PIRSR" id="PIRSR601019-2"/>
    </source>
</evidence>
<evidence type="ECO:0000256" key="1">
    <source>
        <dbReference type="ARBA" id="ARBA00003069"/>
    </source>
</evidence>
<keyword evidence="12 19" id="KW-0472">Membrane</keyword>
<dbReference type="PROSITE" id="PS50262">
    <property type="entry name" value="G_PROTEIN_RECEP_F1_2"/>
    <property type="match status" value="1"/>
</dbReference>
<feature type="binding site" evidence="17">
    <location>
        <begin position="44"/>
        <end position="49"/>
    </location>
    <ligand>
        <name>GTP</name>
        <dbReference type="ChEBI" id="CHEBI:37565"/>
    </ligand>
</feature>
<dbReference type="Gene3D" id="1.20.1070.10">
    <property type="entry name" value="Rhodopsin 7-helix transmembrane proteins"/>
    <property type="match status" value="1"/>
</dbReference>
<dbReference type="PROSITE" id="PS51882">
    <property type="entry name" value="G_ALPHA"/>
    <property type="match status" value="1"/>
</dbReference>
<accession>A0A1I7UXW8</accession>
<protein>
    <recommendedName>
        <fullName evidence="16">Guanine nucleotide-binding protein alpha-15 subunit</fullName>
    </recommendedName>
</protein>
<keyword evidence="10 19" id="KW-1133">Transmembrane helix</keyword>
<comment type="subcellular location">
    <subcellularLocation>
        <location evidence="2">Membrane</location>
    </subcellularLocation>
</comment>
<dbReference type="SUPFAM" id="SSF47895">
    <property type="entry name" value="Transducin (alpha subunit), insertion domain"/>
    <property type="match status" value="1"/>
</dbReference>
<dbReference type="InterPro" id="IPR027417">
    <property type="entry name" value="P-loop_NTPase"/>
</dbReference>
<dbReference type="Pfam" id="PF00001">
    <property type="entry name" value="7tm_1"/>
    <property type="match status" value="1"/>
</dbReference>
<evidence type="ECO:0000256" key="4">
    <source>
        <dbReference type="ARBA" id="ARBA00011356"/>
    </source>
</evidence>
<evidence type="ECO:0000259" key="20">
    <source>
        <dbReference type="PROSITE" id="PS50262"/>
    </source>
</evidence>
<keyword evidence="14" id="KW-0807">Transducer</keyword>
<keyword evidence="5 19" id="KW-0812">Transmembrane</keyword>
<evidence type="ECO:0000256" key="7">
    <source>
        <dbReference type="ARBA" id="ARBA00022723"/>
    </source>
</evidence>
<feature type="transmembrane region" description="Helical" evidence="19">
    <location>
        <begin position="484"/>
        <end position="506"/>
    </location>
</feature>
<evidence type="ECO:0000256" key="17">
    <source>
        <dbReference type="PIRSR" id="PIRSR601019-1"/>
    </source>
</evidence>
<dbReference type="Pfam" id="PF00503">
    <property type="entry name" value="G-alpha"/>
    <property type="match status" value="1"/>
</dbReference>
<feature type="transmembrane region" description="Helical" evidence="19">
    <location>
        <begin position="441"/>
        <end position="464"/>
    </location>
</feature>
<dbReference type="Gene3D" id="1.10.400.10">
    <property type="entry name" value="GI Alpha 1, domain 2-like"/>
    <property type="match status" value="1"/>
</dbReference>
<dbReference type="Proteomes" id="UP000095282">
    <property type="component" value="Unplaced"/>
</dbReference>
<dbReference type="InterPro" id="IPR053352">
    <property type="entry name" value="FMRFamide_rcpt"/>
</dbReference>
<keyword evidence="6" id="KW-0519">Myristate</keyword>
<dbReference type="CDD" id="cd00066">
    <property type="entry name" value="G-alpha"/>
    <property type="match status" value="1"/>
</dbReference>
<dbReference type="SUPFAM" id="SSF52540">
    <property type="entry name" value="P-loop containing nucleoside triphosphate hydrolases"/>
    <property type="match status" value="1"/>
</dbReference>
<feature type="binding site" evidence="17">
    <location>
        <begin position="177"/>
        <end position="183"/>
    </location>
    <ligand>
        <name>GTP</name>
        <dbReference type="ChEBI" id="CHEBI:37565"/>
    </ligand>
</feature>
<dbReference type="GO" id="GO:0003924">
    <property type="term" value="F:GTPase activity"/>
    <property type="evidence" value="ECO:0007669"/>
    <property type="project" value="InterPro"/>
</dbReference>
<organism evidence="21 22">
    <name type="scientific">Caenorhabditis tropicalis</name>
    <dbReference type="NCBI Taxonomy" id="1561998"/>
    <lineage>
        <taxon>Eukaryota</taxon>
        <taxon>Metazoa</taxon>
        <taxon>Ecdysozoa</taxon>
        <taxon>Nematoda</taxon>
        <taxon>Chromadorea</taxon>
        <taxon>Rhabditida</taxon>
        <taxon>Rhabditina</taxon>
        <taxon>Rhabditomorpha</taxon>
        <taxon>Rhabditoidea</taxon>
        <taxon>Rhabditidae</taxon>
        <taxon>Peloderinae</taxon>
        <taxon>Caenorhabditis</taxon>
    </lineage>
</organism>
<dbReference type="CDD" id="cd14978">
    <property type="entry name" value="7tmA_FMRFamide_R-like"/>
    <property type="match status" value="1"/>
</dbReference>
<dbReference type="GO" id="GO:0004930">
    <property type="term" value="F:G protein-coupled receptor activity"/>
    <property type="evidence" value="ECO:0007669"/>
    <property type="project" value="InterPro"/>
</dbReference>
<keyword evidence="7 18" id="KW-0479">Metal-binding</keyword>
<dbReference type="SUPFAM" id="SSF81321">
    <property type="entry name" value="Family A G protein-coupled receptor-like"/>
    <property type="match status" value="1"/>
</dbReference>
<evidence type="ECO:0000256" key="10">
    <source>
        <dbReference type="ARBA" id="ARBA00022989"/>
    </source>
</evidence>
<dbReference type="PANTHER" id="PTHR47323:SF6">
    <property type="entry name" value="G-PROTEIN COUPLED RECEPTORS FAMILY 1 PROFILE DOMAIN-CONTAINING PROTEIN"/>
    <property type="match status" value="1"/>
</dbReference>
<evidence type="ECO:0000313" key="21">
    <source>
        <dbReference type="Proteomes" id="UP000095282"/>
    </source>
</evidence>
<keyword evidence="8 17" id="KW-0547">Nucleotide-binding</keyword>
<dbReference type="PRINTS" id="PR00318">
    <property type="entry name" value="GPROTEINA"/>
</dbReference>
<dbReference type="FunFam" id="1.10.400.10:FF:000030">
    <property type="entry name" value="Guanine nucleotide-binding protein alpha-8 subunit"/>
    <property type="match status" value="1"/>
</dbReference>
<comment type="function">
    <text evidence="1">Guanine nucleotide-binding proteins (G proteins) are involved as modulators or transducers in various transmembrane signaling systems.</text>
</comment>
<dbReference type="WBParaSite" id="Csp11.Scaffold630.g20438.t2">
    <property type="protein sequence ID" value="Csp11.Scaffold630.g20438.t2"/>
    <property type="gene ID" value="Csp11.Scaffold630.g20438"/>
</dbReference>
<evidence type="ECO:0000256" key="11">
    <source>
        <dbReference type="ARBA" id="ARBA00023134"/>
    </source>
</evidence>
<keyword evidence="11 17" id="KW-0342">GTP-binding</keyword>
<evidence type="ECO:0000256" key="8">
    <source>
        <dbReference type="ARBA" id="ARBA00022741"/>
    </source>
</evidence>
<proteinExistence type="inferred from homology"/>
<dbReference type="GO" id="GO:0046872">
    <property type="term" value="F:metal ion binding"/>
    <property type="evidence" value="ECO:0007669"/>
    <property type="project" value="UniProtKB-KW"/>
</dbReference>
<keyword evidence="21" id="KW-1185">Reference proteome</keyword>
<dbReference type="PANTHER" id="PTHR47323">
    <property type="entry name" value="FMRFAMIDE PEPTIDE RECEPTOR FAMILY-RELATED"/>
    <property type="match status" value="1"/>
</dbReference>
<reference evidence="22" key="1">
    <citation type="submission" date="2016-11" db="UniProtKB">
        <authorList>
            <consortium name="WormBaseParasite"/>
        </authorList>
    </citation>
    <scope>IDENTIFICATION</scope>
</reference>
<evidence type="ECO:0000256" key="13">
    <source>
        <dbReference type="ARBA" id="ARBA00023139"/>
    </source>
</evidence>